<sequence length="245" mass="26647">MSAASFLPAADDAAIASARDHYHRHGFARLEPALAPADATALHRWLTGEAEWWRVLNQGEDKMFELGPEAQAALAADPARAEALEAAIRKGARDGFQFVYDTVRTADNQSERIARGWPVDRLVEALNSERWLALFRHITGADDAVLVDGQATRYLPGHFLTAHSDAVEGKGRRAAYVLGLTPGWRIEWGGLLMFHGEDGDVERALMPRFNSITLFAVPSLHSVSSVAPAAGGPRLSVTGWLRTTG</sequence>
<dbReference type="RefSeq" id="WP_119592405.1">
    <property type="nucleotide sequence ID" value="NZ_QXFM01000066.1"/>
</dbReference>
<comment type="cofactor">
    <cofactor evidence="1">
        <name>L-ascorbate</name>
        <dbReference type="ChEBI" id="CHEBI:38290"/>
    </cofactor>
</comment>
<dbReference type="OrthoDB" id="9783171at2"/>
<evidence type="ECO:0000256" key="6">
    <source>
        <dbReference type="ARBA" id="ARBA00023004"/>
    </source>
</evidence>
<gene>
    <name evidence="8" type="ORF">D2V17_07215</name>
</gene>
<dbReference type="PROSITE" id="PS51471">
    <property type="entry name" value="FE2OG_OXY"/>
    <property type="match status" value="1"/>
</dbReference>
<evidence type="ECO:0000256" key="1">
    <source>
        <dbReference type="ARBA" id="ARBA00001961"/>
    </source>
</evidence>
<evidence type="ECO:0000256" key="4">
    <source>
        <dbReference type="ARBA" id="ARBA00022964"/>
    </source>
</evidence>
<dbReference type="PANTHER" id="PTHR12117:SF0">
    <property type="entry name" value="PROLYL 3-HYDROXYLASE OGFOD1"/>
    <property type="match status" value="1"/>
</dbReference>
<dbReference type="InterPro" id="IPR051842">
    <property type="entry name" value="uS12_prolyl_hydroxylase"/>
</dbReference>
<keyword evidence="3" id="KW-0847">Vitamin C</keyword>
<dbReference type="GO" id="GO:0031543">
    <property type="term" value="F:peptidyl-proline dioxygenase activity"/>
    <property type="evidence" value="ECO:0007669"/>
    <property type="project" value="TreeGrafter"/>
</dbReference>
<evidence type="ECO:0000256" key="5">
    <source>
        <dbReference type="ARBA" id="ARBA00023002"/>
    </source>
</evidence>
<evidence type="ECO:0000256" key="3">
    <source>
        <dbReference type="ARBA" id="ARBA00022896"/>
    </source>
</evidence>
<proteinExistence type="predicted"/>
<dbReference type="InterPro" id="IPR006620">
    <property type="entry name" value="Pro_4_hyd_alph"/>
</dbReference>
<dbReference type="SMART" id="SM00702">
    <property type="entry name" value="P4Hc"/>
    <property type="match status" value="1"/>
</dbReference>
<protein>
    <recommendedName>
        <fullName evidence="7">Fe2OG dioxygenase domain-containing protein</fullName>
    </recommendedName>
</protein>
<dbReference type="Gene3D" id="2.60.120.620">
    <property type="entry name" value="q2cbj1_9rhob like domain"/>
    <property type="match status" value="1"/>
</dbReference>
<keyword evidence="9" id="KW-1185">Reference proteome</keyword>
<evidence type="ECO:0000313" key="8">
    <source>
        <dbReference type="EMBL" id="RIV88669.1"/>
    </source>
</evidence>
<dbReference type="InterPro" id="IPR005123">
    <property type="entry name" value="Oxoglu/Fe-dep_dioxygenase_dom"/>
</dbReference>
<dbReference type="AlphaFoldDB" id="A0A3A1P5C6"/>
<keyword evidence="2" id="KW-0479">Metal-binding</keyword>
<keyword evidence="6" id="KW-0408">Iron</keyword>
<dbReference type="EMBL" id="QXFM01000066">
    <property type="protein sequence ID" value="RIV88669.1"/>
    <property type="molecule type" value="Genomic_DNA"/>
</dbReference>
<evidence type="ECO:0000313" key="9">
    <source>
        <dbReference type="Proteomes" id="UP000265366"/>
    </source>
</evidence>
<name>A0A3A1P5C6_9SPHN</name>
<keyword evidence="4" id="KW-0223">Dioxygenase</keyword>
<accession>A0A3A1P5C6</accession>
<dbReference type="InterPro" id="IPR039558">
    <property type="entry name" value="TPA1/OFD1_N"/>
</dbReference>
<dbReference type="GO" id="GO:0031418">
    <property type="term" value="F:L-ascorbic acid binding"/>
    <property type="evidence" value="ECO:0007669"/>
    <property type="project" value="UniProtKB-KW"/>
</dbReference>
<keyword evidence="5" id="KW-0560">Oxidoreductase</keyword>
<dbReference type="Pfam" id="PF13661">
    <property type="entry name" value="2OG-FeII_Oxy_4"/>
    <property type="match status" value="1"/>
</dbReference>
<dbReference type="GO" id="GO:0006449">
    <property type="term" value="P:regulation of translational termination"/>
    <property type="evidence" value="ECO:0007669"/>
    <property type="project" value="TreeGrafter"/>
</dbReference>
<reference evidence="8 9" key="1">
    <citation type="submission" date="2018-08" db="EMBL/GenBank/DDBJ databases">
        <title>Erythrobacter zhengii sp.nov., a bacterium isolated from deep-sea sediment.</title>
        <authorList>
            <person name="Fang C."/>
            <person name="Wu Y.-H."/>
            <person name="Sun C."/>
            <person name="Wang H."/>
            <person name="Cheng H."/>
            <person name="Meng F.-X."/>
            <person name="Wang C.-S."/>
            <person name="Xu X.-W."/>
        </authorList>
    </citation>
    <scope>NUCLEOTIDE SEQUENCE [LARGE SCALE GENOMIC DNA]</scope>
    <source>
        <strain evidence="8 9">CCTCC AB 2015396</strain>
    </source>
</reference>
<dbReference type="Proteomes" id="UP000265366">
    <property type="component" value="Unassembled WGS sequence"/>
</dbReference>
<evidence type="ECO:0000256" key="2">
    <source>
        <dbReference type="ARBA" id="ARBA00022723"/>
    </source>
</evidence>
<organism evidence="8 9">
    <name type="scientific">Aurantiacibacter xanthus</name>
    <dbReference type="NCBI Taxonomy" id="1784712"/>
    <lineage>
        <taxon>Bacteria</taxon>
        <taxon>Pseudomonadati</taxon>
        <taxon>Pseudomonadota</taxon>
        <taxon>Alphaproteobacteria</taxon>
        <taxon>Sphingomonadales</taxon>
        <taxon>Erythrobacteraceae</taxon>
        <taxon>Aurantiacibacter</taxon>
    </lineage>
</organism>
<evidence type="ECO:0000259" key="7">
    <source>
        <dbReference type="PROSITE" id="PS51471"/>
    </source>
</evidence>
<dbReference type="GO" id="GO:0005737">
    <property type="term" value="C:cytoplasm"/>
    <property type="evidence" value="ECO:0007669"/>
    <property type="project" value="TreeGrafter"/>
</dbReference>
<comment type="caution">
    <text evidence="8">The sequence shown here is derived from an EMBL/GenBank/DDBJ whole genome shotgun (WGS) entry which is preliminary data.</text>
</comment>
<feature type="domain" description="Fe2OG dioxygenase" evidence="7">
    <location>
        <begin position="140"/>
        <end position="243"/>
    </location>
</feature>
<dbReference type="PANTHER" id="PTHR12117">
    <property type="entry name" value="HISTONE ACETYLTRANSFERASE COMPLEX"/>
    <property type="match status" value="1"/>
</dbReference>
<dbReference type="GO" id="GO:0005506">
    <property type="term" value="F:iron ion binding"/>
    <property type="evidence" value="ECO:0007669"/>
    <property type="project" value="InterPro"/>
</dbReference>